<feature type="region of interest" description="Disordered" evidence="1">
    <location>
        <begin position="367"/>
        <end position="426"/>
    </location>
</feature>
<reference evidence="2 3" key="1">
    <citation type="submission" date="2019-10" db="EMBL/GenBank/DDBJ databases">
        <authorList>
            <person name="Palmer J.M."/>
        </authorList>
    </citation>
    <scope>NUCLEOTIDE SEQUENCE [LARGE SCALE GENOMIC DNA]</scope>
    <source>
        <strain evidence="2 3">TWF506</strain>
    </source>
</reference>
<protein>
    <submittedName>
        <fullName evidence="2">Uncharacterized protein</fullName>
    </submittedName>
</protein>
<evidence type="ECO:0000313" key="3">
    <source>
        <dbReference type="Proteomes" id="UP001307849"/>
    </source>
</evidence>
<feature type="compositionally biased region" description="Low complexity" evidence="1">
    <location>
        <begin position="396"/>
        <end position="417"/>
    </location>
</feature>
<feature type="compositionally biased region" description="Basic and acidic residues" evidence="1">
    <location>
        <begin position="77"/>
        <end position="88"/>
    </location>
</feature>
<comment type="caution">
    <text evidence="2">The sequence shown here is derived from an EMBL/GenBank/DDBJ whole genome shotgun (WGS) entry which is preliminary data.</text>
</comment>
<dbReference type="AlphaFoldDB" id="A0AAN8NDY9"/>
<feature type="compositionally biased region" description="Acidic residues" evidence="1">
    <location>
        <begin position="54"/>
        <end position="68"/>
    </location>
</feature>
<feature type="compositionally biased region" description="Pro residues" evidence="1">
    <location>
        <begin position="216"/>
        <end position="226"/>
    </location>
</feature>
<sequence>MSALILPSSSSSASQYGSGSIGGGVGGDDPHRPGGHGIGGHGGEDNYGPPVEAAAEENPDEEEQEVLEETPGKKKKPAYDSEKRKEHYRVNNVAAQKALKGVMIDSLNDRGFQYMERGRARAFNSADADRTHFFRSQRPTDTQARSHNFYWKRNPDVPFNGTADEEAWKDTFSKGTTASRWGAQNLKHVGKMVKDGKIVPSQSFKRKATPAQRSPQPRPQPQPQPPASGQQPYIDPALYTDPSPFFISPLLPGEGRGESSNSNQNRQQGHPGPTLGTFHPRQTNGRTGPPTQQASLAAAHHRQLTQSPNYASQHAHQPSQPTGYAHQHPDGIDYTAIEGLQDFQNLEANFHNYMSTGDETYLVATHPGQLQVEPEPEPEPEEEEEEQGQQPYESDQQGQNPQGQNPQGQNQYPGQQPWGYFYNTIK</sequence>
<evidence type="ECO:0000256" key="1">
    <source>
        <dbReference type="SAM" id="MobiDB-lite"/>
    </source>
</evidence>
<feature type="compositionally biased region" description="Acidic residues" evidence="1">
    <location>
        <begin position="374"/>
        <end position="387"/>
    </location>
</feature>
<feature type="compositionally biased region" description="Polar residues" evidence="1">
    <location>
        <begin position="304"/>
        <end position="322"/>
    </location>
</feature>
<accession>A0AAN8NDY9</accession>
<evidence type="ECO:0000313" key="2">
    <source>
        <dbReference type="EMBL" id="KAK6520179.1"/>
    </source>
</evidence>
<feature type="compositionally biased region" description="Polar residues" evidence="1">
    <location>
        <begin position="258"/>
        <end position="268"/>
    </location>
</feature>
<feature type="region of interest" description="Disordered" evidence="1">
    <location>
        <begin position="183"/>
        <end position="330"/>
    </location>
</feature>
<feature type="compositionally biased region" description="Polar residues" evidence="1">
    <location>
        <begin position="280"/>
        <end position="295"/>
    </location>
</feature>
<organism evidence="2 3">
    <name type="scientific">Arthrobotrys conoides</name>
    <dbReference type="NCBI Taxonomy" id="74498"/>
    <lineage>
        <taxon>Eukaryota</taxon>
        <taxon>Fungi</taxon>
        <taxon>Dikarya</taxon>
        <taxon>Ascomycota</taxon>
        <taxon>Pezizomycotina</taxon>
        <taxon>Orbiliomycetes</taxon>
        <taxon>Orbiliales</taxon>
        <taxon>Orbiliaceae</taxon>
        <taxon>Arthrobotrys</taxon>
    </lineage>
</organism>
<dbReference type="Proteomes" id="UP001307849">
    <property type="component" value="Unassembled WGS sequence"/>
</dbReference>
<name>A0AAN8NDY9_9PEZI</name>
<dbReference type="EMBL" id="JAVHJM010000001">
    <property type="protein sequence ID" value="KAK6520179.1"/>
    <property type="molecule type" value="Genomic_DNA"/>
</dbReference>
<gene>
    <name evidence="2" type="ORF">TWF506_000462</name>
</gene>
<proteinExistence type="predicted"/>
<feature type="region of interest" description="Disordered" evidence="1">
    <location>
        <begin position="1"/>
        <end position="88"/>
    </location>
</feature>
<feature type="compositionally biased region" description="Low complexity" evidence="1">
    <location>
        <begin position="1"/>
        <end position="18"/>
    </location>
</feature>
<keyword evidence="3" id="KW-1185">Reference proteome</keyword>